<proteinExistence type="predicted"/>
<organism evidence="1 2">
    <name type="scientific">Pseudomonas syringae pv. maculicola str. ES4326</name>
    <dbReference type="NCBI Taxonomy" id="629265"/>
    <lineage>
        <taxon>Bacteria</taxon>
        <taxon>Pseudomonadati</taxon>
        <taxon>Pseudomonadota</taxon>
        <taxon>Gammaproteobacteria</taxon>
        <taxon>Pseudomonadales</taxon>
        <taxon>Pseudomonadaceae</taxon>
        <taxon>Pseudomonas</taxon>
    </lineage>
</organism>
<dbReference type="AlphaFoldDB" id="A0A8T8BZT4"/>
<dbReference type="EMBL" id="CP047260">
    <property type="protein sequence ID" value="QHE96875.1"/>
    <property type="molecule type" value="Genomic_DNA"/>
</dbReference>
<protein>
    <submittedName>
        <fullName evidence="1">Uncharacterized protein</fullName>
    </submittedName>
</protein>
<name>A0A8T8BZT4_PSEYM</name>
<dbReference type="Proteomes" id="UP000003811">
    <property type="component" value="Chromosome"/>
</dbReference>
<sequence>MNSAFVVRGESACLVRREYSGAFTIMAGQRGARGASGGGSGAGFEFVQGLAIPVWTIPHNLNRFPSVTVVDSTGSRIEPDVKYLDANIIQITHGAAYAGKAYLN</sequence>
<accession>A0A8T8BZT4</accession>
<evidence type="ECO:0000313" key="2">
    <source>
        <dbReference type="Proteomes" id="UP000003811"/>
    </source>
</evidence>
<evidence type="ECO:0000313" key="1">
    <source>
        <dbReference type="EMBL" id="QHE96875.1"/>
    </source>
</evidence>
<gene>
    <name evidence="1" type="ORF">PMA4326_009715</name>
</gene>
<dbReference type="RefSeq" id="WP_007249780.1">
    <property type="nucleotide sequence ID" value="NZ_CP047260.1"/>
</dbReference>
<reference evidence="1 2" key="1">
    <citation type="journal article" date="2011" name="PLoS Pathog.">
        <title>Dynamic evolution of pathogenicity revealed by sequencing and comparative genomics of 19 Pseudomonas syringae isolates.</title>
        <authorList>
            <person name="Baltrus D.A."/>
            <person name="Nishimura M.T."/>
            <person name="Romanchuk A."/>
            <person name="Chang J.H."/>
            <person name="Mukhtar M.S."/>
            <person name="Cherkis K."/>
            <person name="Roach J."/>
            <person name="Grant S.R."/>
            <person name="Jones C.D."/>
            <person name="Dangl J.L."/>
        </authorList>
    </citation>
    <scope>NUCLEOTIDE SEQUENCE [LARGE SCALE GENOMIC DNA]</scope>
    <source>
        <strain evidence="1 2">ES4326</strain>
    </source>
</reference>